<gene>
    <name evidence="2" type="ORF">EB796_021249</name>
</gene>
<sequence length="718" mass="75722">MSTWERNSEENLPQRPLSAQAHNGYLLGELRSSVNTNTHLKQQILSINSEIAMLEKKFEMELPAAADDIAAPLKSDLAPVVSDGQENNQCSNMNYLHSQVSLTASSLPSSAVTTTDDYDAETDVELTSPIIQRTHVLPTIPPTTNASLDNRLPELDSSGTLPTSQILPNPVTEAKLSHTPTYSSSQTVAPAVCGPDAKAVTLLATQTYSLKDTVENPPLSSEIITNENSKDTVSNSSRSIFSSVIEDISPCSTPNVETGSLSPANRPSVVVSVSTTTLLVTAADTITTTATNLSNCILSGSVSPQHSASSADQPTAVSQSSIQSPSQVLDPSAQSQAVSSAQPQAIPSTQSQAVQLKNAAPKKQLSLEAYRLKRKQTVAEQKPKVELPTAPLKSDQSPLTSPELPISPLKSFAYSLAADEFLHSGASSILHISNSSSKSADESNNSSSTMKDNDIFAKSQTGSSDAAGMAKHISVNVSLDLSATAKDSAITNNASCSVTESNYSSSLVNVTSPTLATSIGANNSTSTDTSTRKKTTLSQSANSTGESYKSAASLTRVTSLVDSMLSQGSSANRETRALLLKKVDEFLRKDKKLHDKLQKKSMEMRGGVNCSTAGETPAQNSTSWSTNTANSVALVGGTSLKEARAKHREAKHAHSNTEISPEGLSIKHYMSGGASPMSSVAGSVISDKAAVSRATPSKAPSKSKTNRHVFYNLLIRIR</sequence>
<evidence type="ECO:0000256" key="1">
    <source>
        <dbReference type="SAM" id="MobiDB-lite"/>
    </source>
</evidence>
<reference evidence="2" key="1">
    <citation type="submission" date="2020-06" db="EMBL/GenBank/DDBJ databases">
        <title>Draft genome of Bugula neritina, a colonial animal packing powerful symbionts and potential medicines.</title>
        <authorList>
            <person name="Rayko M."/>
        </authorList>
    </citation>
    <scope>NUCLEOTIDE SEQUENCE [LARGE SCALE GENOMIC DNA]</scope>
    <source>
        <strain evidence="2">Kwan_BN1</strain>
    </source>
</reference>
<feature type="region of interest" description="Disordered" evidence="1">
    <location>
        <begin position="377"/>
        <end position="402"/>
    </location>
</feature>
<feature type="compositionally biased region" description="Polar residues" evidence="1">
    <location>
        <begin position="301"/>
        <end position="317"/>
    </location>
</feature>
<feature type="region of interest" description="Disordered" evidence="1">
    <location>
        <begin position="516"/>
        <end position="549"/>
    </location>
</feature>
<dbReference type="EMBL" id="VXIV02003173">
    <property type="protein sequence ID" value="KAF6020446.1"/>
    <property type="molecule type" value="Genomic_DNA"/>
</dbReference>
<evidence type="ECO:0000313" key="3">
    <source>
        <dbReference type="Proteomes" id="UP000593567"/>
    </source>
</evidence>
<dbReference type="AlphaFoldDB" id="A0A7J7J461"/>
<comment type="caution">
    <text evidence="2">The sequence shown here is derived from an EMBL/GenBank/DDBJ whole genome shotgun (WGS) entry which is preliminary data.</text>
</comment>
<name>A0A7J7J461_BUGNE</name>
<feature type="compositionally biased region" description="Low complexity" evidence="1">
    <location>
        <begin position="318"/>
        <end position="348"/>
    </location>
</feature>
<proteinExistence type="predicted"/>
<dbReference type="Proteomes" id="UP000593567">
    <property type="component" value="Unassembled WGS sequence"/>
</dbReference>
<protein>
    <submittedName>
        <fullName evidence="2">Uncharacterized protein</fullName>
    </submittedName>
</protein>
<evidence type="ECO:0000313" key="2">
    <source>
        <dbReference type="EMBL" id="KAF6020446.1"/>
    </source>
</evidence>
<accession>A0A7J7J461</accession>
<feature type="compositionally biased region" description="Polar residues" evidence="1">
    <location>
        <begin position="539"/>
        <end position="549"/>
    </location>
</feature>
<keyword evidence="3" id="KW-1185">Reference proteome</keyword>
<feature type="region of interest" description="Disordered" evidence="1">
    <location>
        <begin position="301"/>
        <end position="359"/>
    </location>
</feature>
<feature type="region of interest" description="Disordered" evidence="1">
    <location>
        <begin position="435"/>
        <end position="454"/>
    </location>
</feature>
<organism evidence="2 3">
    <name type="scientific">Bugula neritina</name>
    <name type="common">Brown bryozoan</name>
    <name type="synonym">Sertularia neritina</name>
    <dbReference type="NCBI Taxonomy" id="10212"/>
    <lineage>
        <taxon>Eukaryota</taxon>
        <taxon>Metazoa</taxon>
        <taxon>Spiralia</taxon>
        <taxon>Lophotrochozoa</taxon>
        <taxon>Bryozoa</taxon>
        <taxon>Gymnolaemata</taxon>
        <taxon>Cheilostomatida</taxon>
        <taxon>Flustrina</taxon>
        <taxon>Buguloidea</taxon>
        <taxon>Bugulidae</taxon>
        <taxon>Bugula</taxon>
    </lineage>
</organism>
<feature type="compositionally biased region" description="Low complexity" evidence="1">
    <location>
        <begin position="435"/>
        <end position="448"/>
    </location>
</feature>